<sequence>MAMNSTCQHQRGTAPYFVAYPLLSWNSGQVPHVHNFKLLDPNLQVSAEPAVNQGLAKDTWAICTVCFGILTIRCTNLSMTEHSVKCSQGMTHHFHWSVPEANQASMNDTPANAANVSPDTLTVSCCQCAFTAVLQWTYPVIPHSTLLLLERTWVSKTTSSANDRTAAWIALGRCIETLIIYIDNVLQGSRKPISITNKAFQTRIGMEPATITCFELLGFQFCDPQWHPPATVDARSRDVLIMARTQLELKSSELYKQVHPGQEHPRYSFQPARPAIQHALGAATYPKRASSQTSSSNCLEEQAKPVTPSYRVLGCTSDMDDQVISWVFRLLSQEDPGQEPQYLDALYDLSLGRPSDTLRDIVDSRRIDGHFTATDIQNAYRFFEADSASVTDYQLACLYQALINNK</sequence>
<dbReference type="InterPro" id="IPR025305">
    <property type="entry name" value="UCH_repeat_domain"/>
</dbReference>
<evidence type="ECO:0000313" key="2">
    <source>
        <dbReference type="EMBL" id="KAJ1962046.1"/>
    </source>
</evidence>
<dbReference type="InterPro" id="IPR036339">
    <property type="entry name" value="PUB-like_dom_sf"/>
</dbReference>
<keyword evidence="2" id="KW-0645">Protease</keyword>
<reference evidence="2" key="1">
    <citation type="submission" date="2022-07" db="EMBL/GenBank/DDBJ databases">
        <title>Phylogenomic reconstructions and comparative analyses of Kickxellomycotina fungi.</title>
        <authorList>
            <person name="Reynolds N.K."/>
            <person name="Stajich J.E."/>
            <person name="Barry K."/>
            <person name="Grigoriev I.V."/>
            <person name="Crous P."/>
            <person name="Smith M.E."/>
        </authorList>
    </citation>
    <scope>NUCLEOTIDE SEQUENCE</scope>
    <source>
        <strain evidence="2">RSA 1196</strain>
    </source>
</reference>
<keyword evidence="3" id="KW-1185">Reference proteome</keyword>
<comment type="caution">
    <text evidence="2">The sequence shown here is derived from an EMBL/GenBank/DDBJ whole genome shotgun (WGS) entry which is preliminary data.</text>
</comment>
<dbReference type="CDD" id="cd09212">
    <property type="entry name" value="PUB"/>
    <property type="match status" value="1"/>
</dbReference>
<dbReference type="GO" id="GO:0004843">
    <property type="term" value="F:cysteine-type deubiquitinase activity"/>
    <property type="evidence" value="ECO:0007669"/>
    <property type="project" value="UniProtKB-EC"/>
</dbReference>
<organism evidence="2 3">
    <name type="scientific">Dispira parvispora</name>
    <dbReference type="NCBI Taxonomy" id="1520584"/>
    <lineage>
        <taxon>Eukaryota</taxon>
        <taxon>Fungi</taxon>
        <taxon>Fungi incertae sedis</taxon>
        <taxon>Zoopagomycota</taxon>
        <taxon>Kickxellomycotina</taxon>
        <taxon>Dimargaritomycetes</taxon>
        <taxon>Dimargaritales</taxon>
        <taxon>Dimargaritaceae</taxon>
        <taxon>Dispira</taxon>
    </lineage>
</organism>
<accession>A0A9W8AQH0</accession>
<name>A0A9W8AQH0_9FUNG</name>
<dbReference type="Pfam" id="PF13446">
    <property type="entry name" value="RPT"/>
    <property type="match status" value="1"/>
</dbReference>
<gene>
    <name evidence="2" type="primary">UBP2</name>
    <name evidence="2" type="ORF">IWQ62_003656</name>
</gene>
<dbReference type="OrthoDB" id="2420415at2759"/>
<keyword evidence="2" id="KW-0378">Hydrolase</keyword>
<evidence type="ECO:0000313" key="3">
    <source>
        <dbReference type="Proteomes" id="UP001150925"/>
    </source>
</evidence>
<dbReference type="GO" id="GO:0006508">
    <property type="term" value="P:proteolysis"/>
    <property type="evidence" value="ECO:0007669"/>
    <property type="project" value="UniProtKB-KW"/>
</dbReference>
<dbReference type="EMBL" id="JANBPY010001026">
    <property type="protein sequence ID" value="KAJ1962046.1"/>
    <property type="molecule type" value="Genomic_DNA"/>
</dbReference>
<feature type="non-terminal residue" evidence="2">
    <location>
        <position position="406"/>
    </location>
</feature>
<dbReference type="Proteomes" id="UP001150925">
    <property type="component" value="Unassembled WGS sequence"/>
</dbReference>
<proteinExistence type="predicted"/>
<feature type="domain" description="UCH repeated" evidence="1">
    <location>
        <begin position="309"/>
        <end position="360"/>
    </location>
</feature>
<dbReference type="SUPFAM" id="SSF143503">
    <property type="entry name" value="PUG domain-like"/>
    <property type="match status" value="1"/>
</dbReference>
<evidence type="ECO:0000259" key="1">
    <source>
        <dbReference type="Pfam" id="PF13446"/>
    </source>
</evidence>
<dbReference type="AlphaFoldDB" id="A0A9W8AQH0"/>
<dbReference type="EC" id="3.4.19.12" evidence="2"/>
<protein>
    <submittedName>
        <fullName evidence="2">Ubiquitin-specific protease ubp2</fullName>
        <ecNumber evidence="2">3.4.19.12</ecNumber>
    </submittedName>
</protein>